<keyword evidence="4" id="KW-1185">Reference proteome</keyword>
<keyword evidence="2" id="KW-1133">Transmembrane helix</keyword>
<evidence type="ECO:0000256" key="2">
    <source>
        <dbReference type="SAM" id="Phobius"/>
    </source>
</evidence>
<feature type="region of interest" description="Disordered" evidence="1">
    <location>
        <begin position="40"/>
        <end position="59"/>
    </location>
</feature>
<evidence type="ECO:0000313" key="4">
    <source>
        <dbReference type="Proteomes" id="UP000523007"/>
    </source>
</evidence>
<evidence type="ECO:0000256" key="1">
    <source>
        <dbReference type="SAM" id="MobiDB-lite"/>
    </source>
</evidence>
<dbReference type="AlphaFoldDB" id="A0A7W7RGQ5"/>
<protein>
    <submittedName>
        <fullName evidence="3">Uncharacterized protein</fullName>
    </submittedName>
</protein>
<comment type="caution">
    <text evidence="3">The sequence shown here is derived from an EMBL/GenBank/DDBJ whole genome shotgun (WGS) entry which is preliminary data.</text>
</comment>
<reference evidence="3 4" key="1">
    <citation type="submission" date="2020-08" db="EMBL/GenBank/DDBJ databases">
        <title>Sequencing the genomes of 1000 actinobacteria strains.</title>
        <authorList>
            <person name="Klenk H.-P."/>
        </authorList>
    </citation>
    <scope>NUCLEOTIDE SEQUENCE [LARGE SCALE GENOMIC DNA]</scope>
    <source>
        <strain evidence="3 4">DSM 102030</strain>
    </source>
</reference>
<dbReference type="EMBL" id="JACHJT010000001">
    <property type="protein sequence ID" value="MBB4931343.1"/>
    <property type="molecule type" value="Genomic_DNA"/>
</dbReference>
<gene>
    <name evidence="3" type="ORF">F4561_002163</name>
</gene>
<organism evidence="3 4">
    <name type="scientific">Lipingzhangella halophila</name>
    <dbReference type="NCBI Taxonomy" id="1783352"/>
    <lineage>
        <taxon>Bacteria</taxon>
        <taxon>Bacillati</taxon>
        <taxon>Actinomycetota</taxon>
        <taxon>Actinomycetes</taxon>
        <taxon>Streptosporangiales</taxon>
        <taxon>Nocardiopsidaceae</taxon>
        <taxon>Lipingzhangella</taxon>
    </lineage>
</organism>
<dbReference type="Proteomes" id="UP000523007">
    <property type="component" value="Unassembled WGS sequence"/>
</dbReference>
<dbReference type="RefSeq" id="WP_184577392.1">
    <property type="nucleotide sequence ID" value="NZ_JACHJT010000001.1"/>
</dbReference>
<accession>A0A7W7RGQ5</accession>
<keyword evidence="2" id="KW-0472">Membrane</keyword>
<evidence type="ECO:0000313" key="3">
    <source>
        <dbReference type="EMBL" id="MBB4931343.1"/>
    </source>
</evidence>
<name>A0A7W7RGQ5_9ACTN</name>
<proteinExistence type="predicted"/>
<feature type="transmembrane region" description="Helical" evidence="2">
    <location>
        <begin position="17"/>
        <end position="37"/>
    </location>
</feature>
<sequence length="59" mass="6240">MSTVSTVVGLFSSVECAYLGLFLAAPVLVAVAGWLASRREPEEMTARQAREAREAGGAR</sequence>
<keyword evidence="2" id="KW-0812">Transmembrane</keyword>